<dbReference type="Pfam" id="PF03647">
    <property type="entry name" value="Tmemb_14"/>
    <property type="match status" value="1"/>
</dbReference>
<dbReference type="STRING" id="1064592.G0VFW0"/>
<evidence type="ECO:0000256" key="1">
    <source>
        <dbReference type="ARBA" id="ARBA00004370"/>
    </source>
</evidence>
<keyword evidence="3 6" id="KW-0812">Transmembrane</keyword>
<dbReference type="Gene3D" id="1.10.10.1740">
    <property type="entry name" value="Transmembrane protein 14-like"/>
    <property type="match status" value="1"/>
</dbReference>
<comment type="similarity">
    <text evidence="2">Belongs to the TMEM14 family.</text>
</comment>
<evidence type="ECO:0000256" key="4">
    <source>
        <dbReference type="ARBA" id="ARBA00022989"/>
    </source>
</evidence>
<evidence type="ECO:0000256" key="6">
    <source>
        <dbReference type="SAM" id="Phobius"/>
    </source>
</evidence>
<dbReference type="InterPro" id="IPR044890">
    <property type="entry name" value="TMEM14_sf"/>
</dbReference>
<dbReference type="AlphaFoldDB" id="G0VFW0"/>
<keyword evidence="5 6" id="KW-0472">Membrane</keyword>
<dbReference type="InterPro" id="IPR005349">
    <property type="entry name" value="TMEM14"/>
</dbReference>
<reference key="2">
    <citation type="submission" date="2011-08" db="EMBL/GenBank/DDBJ databases">
        <title>Genome sequence of Naumovozyma castellii.</title>
        <authorList>
            <person name="Gordon J.L."/>
            <person name="Armisen D."/>
            <person name="Proux-Wera E."/>
            <person name="OhEigeartaigh S.S."/>
            <person name="Byrne K.P."/>
            <person name="Wolfe K.H."/>
        </authorList>
    </citation>
    <scope>NUCLEOTIDE SEQUENCE</scope>
    <source>
        <strain>Type strain:CBS 4309</strain>
    </source>
</reference>
<feature type="transmembrane region" description="Helical" evidence="6">
    <location>
        <begin position="27"/>
        <end position="46"/>
    </location>
</feature>
<name>G0VFW0_NAUCA</name>
<dbReference type="KEGG" id="ncs:NCAS_0E03090"/>
<evidence type="ECO:0000313" key="8">
    <source>
        <dbReference type="Proteomes" id="UP000001640"/>
    </source>
</evidence>
<comment type="subcellular location">
    <subcellularLocation>
        <location evidence="1">Membrane</location>
    </subcellularLocation>
</comment>
<accession>G0VFW0</accession>
<proteinExistence type="inferred from homology"/>
<reference evidence="7 8" key="1">
    <citation type="journal article" date="2011" name="Proc. Natl. Acad. Sci. U.S.A.">
        <title>Evolutionary erosion of yeast sex chromosomes by mating-type switching accidents.</title>
        <authorList>
            <person name="Gordon J.L."/>
            <person name="Armisen D."/>
            <person name="Proux-Wera E."/>
            <person name="Oheigeartaigh S.S."/>
            <person name="Byrne K.P."/>
            <person name="Wolfe K.H."/>
        </authorList>
    </citation>
    <scope>NUCLEOTIDE SEQUENCE [LARGE SCALE GENOMIC DNA]</scope>
    <source>
        <strain evidence="8">ATCC 76901 / BCRC 22586 / CBS 4309 / NBRC 1992 / NRRL Y-12630</strain>
    </source>
</reference>
<organism evidence="7 8">
    <name type="scientific">Naumovozyma castellii</name>
    <name type="common">Yeast</name>
    <name type="synonym">Saccharomyces castellii</name>
    <dbReference type="NCBI Taxonomy" id="27288"/>
    <lineage>
        <taxon>Eukaryota</taxon>
        <taxon>Fungi</taxon>
        <taxon>Dikarya</taxon>
        <taxon>Ascomycota</taxon>
        <taxon>Saccharomycotina</taxon>
        <taxon>Saccharomycetes</taxon>
        <taxon>Saccharomycetales</taxon>
        <taxon>Saccharomycetaceae</taxon>
        <taxon>Naumovozyma</taxon>
    </lineage>
</organism>
<dbReference type="InParanoid" id="G0VFW0"/>
<dbReference type="HOGENOM" id="CLU_2868172_0_0_1"/>
<dbReference type="GeneID" id="96904008"/>
<evidence type="ECO:0000256" key="2">
    <source>
        <dbReference type="ARBA" id="ARBA00007590"/>
    </source>
</evidence>
<evidence type="ECO:0000313" key="7">
    <source>
        <dbReference type="EMBL" id="CCC70379.1"/>
    </source>
</evidence>
<gene>
    <name evidence="7" type="primary">NCAS0E03090</name>
    <name evidence="7" type="ordered locus">NCAS_0E03090</name>
</gene>
<protein>
    <submittedName>
        <fullName evidence="7">Uncharacterized protein</fullName>
    </submittedName>
</protein>
<dbReference type="GO" id="GO:0016020">
    <property type="term" value="C:membrane"/>
    <property type="evidence" value="ECO:0007669"/>
    <property type="project" value="UniProtKB-SubCell"/>
</dbReference>
<evidence type="ECO:0000256" key="3">
    <source>
        <dbReference type="ARBA" id="ARBA00022692"/>
    </source>
</evidence>
<dbReference type="OrthoDB" id="5620at2759"/>
<keyword evidence="8" id="KW-1185">Reference proteome</keyword>
<evidence type="ECO:0000256" key="5">
    <source>
        <dbReference type="ARBA" id="ARBA00023136"/>
    </source>
</evidence>
<dbReference type="RefSeq" id="XP_003676736.1">
    <property type="nucleotide sequence ID" value="XM_003676688.1"/>
</dbReference>
<dbReference type="Proteomes" id="UP000001640">
    <property type="component" value="Chromosome 5"/>
</dbReference>
<dbReference type="EMBL" id="HE576756">
    <property type="protein sequence ID" value="CCC70379.1"/>
    <property type="molecule type" value="Genomic_DNA"/>
</dbReference>
<keyword evidence="4 6" id="KW-1133">Transmembrane helix</keyword>
<sequence length="64" mass="6839">MDHPSIFLSLALSSGGYLGYQKKGSRMSLIAGIVLGISFAIAAYLIRTFDRTGVKVALYSSLVL</sequence>
<dbReference type="FunCoup" id="G0VFW0">
    <property type="interactions" value="74"/>
</dbReference>